<dbReference type="PANTHER" id="PTHR42756">
    <property type="entry name" value="TRANSCRIPTIONAL REGULATOR, MARR"/>
    <property type="match status" value="1"/>
</dbReference>
<dbReference type="CDD" id="cd00090">
    <property type="entry name" value="HTH_ARSR"/>
    <property type="match status" value="1"/>
</dbReference>
<dbReference type="InterPro" id="IPR036390">
    <property type="entry name" value="WH_DNA-bd_sf"/>
</dbReference>
<dbReference type="OrthoDB" id="2366010at2"/>
<keyword evidence="3" id="KW-0804">Transcription</keyword>
<dbReference type="AlphaFoldDB" id="A0A2T0VUY0"/>
<dbReference type="PRINTS" id="PR00598">
    <property type="entry name" value="HTHMARR"/>
</dbReference>
<dbReference type="InterPro" id="IPR036388">
    <property type="entry name" value="WH-like_DNA-bd_sf"/>
</dbReference>
<dbReference type="InterPro" id="IPR000835">
    <property type="entry name" value="HTH_MarR-typ"/>
</dbReference>
<dbReference type="PROSITE" id="PS50995">
    <property type="entry name" value="HTH_MARR_2"/>
    <property type="match status" value="1"/>
</dbReference>
<name>A0A2T0VUY0_9LACT</name>
<dbReference type="InterPro" id="IPR011991">
    <property type="entry name" value="ArsR-like_HTH"/>
</dbReference>
<dbReference type="GO" id="GO:0003700">
    <property type="term" value="F:DNA-binding transcription factor activity"/>
    <property type="evidence" value="ECO:0007669"/>
    <property type="project" value="InterPro"/>
</dbReference>
<organism evidence="5 6">
    <name type="scientific">Alkalibacterium olivapovliticus</name>
    <dbReference type="NCBI Taxonomy" id="99907"/>
    <lineage>
        <taxon>Bacteria</taxon>
        <taxon>Bacillati</taxon>
        <taxon>Bacillota</taxon>
        <taxon>Bacilli</taxon>
        <taxon>Lactobacillales</taxon>
        <taxon>Carnobacteriaceae</taxon>
        <taxon>Alkalibacterium</taxon>
    </lineage>
</organism>
<dbReference type="SMART" id="SM00347">
    <property type="entry name" value="HTH_MARR"/>
    <property type="match status" value="1"/>
</dbReference>
<evidence type="ECO:0000256" key="3">
    <source>
        <dbReference type="ARBA" id="ARBA00023163"/>
    </source>
</evidence>
<evidence type="ECO:0000259" key="4">
    <source>
        <dbReference type="PROSITE" id="PS50995"/>
    </source>
</evidence>
<reference evidence="5 6" key="1">
    <citation type="submission" date="2018-03" db="EMBL/GenBank/DDBJ databases">
        <title>Genomic Encyclopedia of Archaeal and Bacterial Type Strains, Phase II (KMG-II): from individual species to whole genera.</title>
        <authorList>
            <person name="Goeker M."/>
        </authorList>
    </citation>
    <scope>NUCLEOTIDE SEQUENCE [LARGE SCALE GENOMIC DNA]</scope>
    <source>
        <strain evidence="5 6">DSM 13175</strain>
    </source>
</reference>
<dbReference type="PANTHER" id="PTHR42756:SF1">
    <property type="entry name" value="TRANSCRIPTIONAL REPRESSOR OF EMRAB OPERON"/>
    <property type="match status" value="1"/>
</dbReference>
<dbReference type="RefSeq" id="WP_106196030.1">
    <property type="nucleotide sequence ID" value="NZ_PVTO01000035.1"/>
</dbReference>
<proteinExistence type="predicted"/>
<protein>
    <submittedName>
        <fullName evidence="5">DNA-binding MarR family transcriptional regulator</fullName>
    </submittedName>
</protein>
<keyword evidence="6" id="KW-1185">Reference proteome</keyword>
<dbReference type="SUPFAM" id="SSF46785">
    <property type="entry name" value="Winged helix' DNA-binding domain"/>
    <property type="match status" value="1"/>
</dbReference>
<dbReference type="GO" id="GO:0003677">
    <property type="term" value="F:DNA binding"/>
    <property type="evidence" value="ECO:0007669"/>
    <property type="project" value="UniProtKB-KW"/>
</dbReference>
<dbReference type="Pfam" id="PF01047">
    <property type="entry name" value="MarR"/>
    <property type="match status" value="1"/>
</dbReference>
<accession>A0A2T0VUY0</accession>
<dbReference type="InterPro" id="IPR001845">
    <property type="entry name" value="HTH_ArsR_DNA-bd_dom"/>
</dbReference>
<comment type="caution">
    <text evidence="5">The sequence shown here is derived from an EMBL/GenBank/DDBJ whole genome shotgun (WGS) entry which is preliminary data.</text>
</comment>
<sequence length="141" mass="16365">MSLRGVSQLLYQIKVVNQEMIAKFEKETGFSLTRYELMMVLNEKGKCSQTTIQSELMIDRAAVTRHLKILEDDGYVVRERNKDNNREVFVEMTEKAKEYLAKCGKDHEKSQYPLNSALTEMEEEQLSDLLSKLIKPKEGIE</sequence>
<evidence type="ECO:0000256" key="1">
    <source>
        <dbReference type="ARBA" id="ARBA00023015"/>
    </source>
</evidence>
<dbReference type="EMBL" id="PVTO01000035">
    <property type="protein sequence ID" value="PRY75396.1"/>
    <property type="molecule type" value="Genomic_DNA"/>
</dbReference>
<feature type="domain" description="HTH marR-type" evidence="4">
    <location>
        <begin position="1"/>
        <end position="135"/>
    </location>
</feature>
<evidence type="ECO:0000313" key="6">
    <source>
        <dbReference type="Proteomes" id="UP000238205"/>
    </source>
</evidence>
<evidence type="ECO:0000256" key="2">
    <source>
        <dbReference type="ARBA" id="ARBA00023125"/>
    </source>
</evidence>
<gene>
    <name evidence="5" type="ORF">CLV38_1355</name>
</gene>
<dbReference type="SMART" id="SM00418">
    <property type="entry name" value="HTH_ARSR"/>
    <property type="match status" value="1"/>
</dbReference>
<dbReference type="Proteomes" id="UP000238205">
    <property type="component" value="Unassembled WGS sequence"/>
</dbReference>
<keyword evidence="1" id="KW-0805">Transcription regulation</keyword>
<keyword evidence="2 5" id="KW-0238">DNA-binding</keyword>
<evidence type="ECO:0000313" key="5">
    <source>
        <dbReference type="EMBL" id="PRY75396.1"/>
    </source>
</evidence>
<dbReference type="Gene3D" id="1.10.10.10">
    <property type="entry name" value="Winged helix-like DNA-binding domain superfamily/Winged helix DNA-binding domain"/>
    <property type="match status" value="1"/>
</dbReference>